<dbReference type="EMBL" id="JYDL01000006">
    <property type="protein sequence ID" value="KRX26634.1"/>
    <property type="molecule type" value="Genomic_DNA"/>
</dbReference>
<dbReference type="AlphaFoldDB" id="A0A0V0SJ43"/>
<gene>
    <name evidence="1" type="ORF">T07_5643</name>
</gene>
<name>A0A0V0SJ43_9BILA</name>
<proteinExistence type="predicted"/>
<keyword evidence="2" id="KW-1185">Reference proteome</keyword>
<organism evidence="1 2">
    <name type="scientific">Trichinella nelsoni</name>
    <dbReference type="NCBI Taxonomy" id="6336"/>
    <lineage>
        <taxon>Eukaryota</taxon>
        <taxon>Metazoa</taxon>
        <taxon>Ecdysozoa</taxon>
        <taxon>Nematoda</taxon>
        <taxon>Enoplea</taxon>
        <taxon>Dorylaimia</taxon>
        <taxon>Trichinellida</taxon>
        <taxon>Trichinellidae</taxon>
        <taxon>Trichinella</taxon>
    </lineage>
</organism>
<accession>A0A0V0SJ43</accession>
<dbReference type="Proteomes" id="UP000054630">
    <property type="component" value="Unassembled WGS sequence"/>
</dbReference>
<evidence type="ECO:0000313" key="2">
    <source>
        <dbReference type="Proteomes" id="UP000054630"/>
    </source>
</evidence>
<sequence length="59" mass="7078">MNWWWKRSHARIPLLVDIVICVLVPSLEQPMQLRNTQLRQFPADISCCKSFHIFERLNV</sequence>
<evidence type="ECO:0000313" key="1">
    <source>
        <dbReference type="EMBL" id="KRX26634.1"/>
    </source>
</evidence>
<comment type="caution">
    <text evidence="1">The sequence shown here is derived from an EMBL/GenBank/DDBJ whole genome shotgun (WGS) entry which is preliminary data.</text>
</comment>
<dbReference type="OrthoDB" id="10580996at2759"/>
<reference evidence="1 2" key="1">
    <citation type="submission" date="2015-01" db="EMBL/GenBank/DDBJ databases">
        <title>Evolution of Trichinella species and genotypes.</title>
        <authorList>
            <person name="Korhonen P.K."/>
            <person name="Edoardo P."/>
            <person name="Giuseppe L.R."/>
            <person name="Gasser R.B."/>
        </authorList>
    </citation>
    <scope>NUCLEOTIDE SEQUENCE [LARGE SCALE GENOMIC DNA]</scope>
    <source>
        <strain evidence="1">ISS37</strain>
    </source>
</reference>
<protein>
    <submittedName>
        <fullName evidence="1">Uncharacterized protein</fullName>
    </submittedName>
</protein>